<evidence type="ECO:0000313" key="1">
    <source>
        <dbReference type="EMBL" id="MET4563564.1"/>
    </source>
</evidence>
<name>A0ABV2PRH1_9BACI</name>
<dbReference type="Proteomes" id="UP001549363">
    <property type="component" value="Unassembled WGS sequence"/>
</dbReference>
<evidence type="ECO:0008006" key="3">
    <source>
        <dbReference type="Google" id="ProtNLM"/>
    </source>
</evidence>
<accession>A0ABV2PRH1</accession>
<comment type="caution">
    <text evidence="1">The sequence shown here is derived from an EMBL/GenBank/DDBJ whole genome shotgun (WGS) entry which is preliminary data.</text>
</comment>
<feature type="non-terminal residue" evidence="1">
    <location>
        <position position="1"/>
    </location>
</feature>
<dbReference type="EMBL" id="JBEPSB010000051">
    <property type="protein sequence ID" value="MET4563564.1"/>
    <property type="molecule type" value="Genomic_DNA"/>
</dbReference>
<gene>
    <name evidence="1" type="ORF">ABIA69_004784</name>
</gene>
<proteinExistence type="predicted"/>
<organism evidence="1 2">
    <name type="scientific">Lysinibacillus parviboronicapiens</name>
    <dbReference type="NCBI Taxonomy" id="436516"/>
    <lineage>
        <taxon>Bacteria</taxon>
        <taxon>Bacillati</taxon>
        <taxon>Bacillota</taxon>
        <taxon>Bacilli</taxon>
        <taxon>Bacillales</taxon>
        <taxon>Bacillaceae</taxon>
        <taxon>Lysinibacillus</taxon>
    </lineage>
</organism>
<keyword evidence="2" id="KW-1185">Reference proteome</keyword>
<sequence>KTAQPSGTDRISTPDGCLVFFIAVYLTGVSPVLTCDFKETQQQFFNHL</sequence>
<evidence type="ECO:0000313" key="2">
    <source>
        <dbReference type="Proteomes" id="UP001549363"/>
    </source>
</evidence>
<reference evidence="1 2" key="1">
    <citation type="submission" date="2024-06" db="EMBL/GenBank/DDBJ databases">
        <title>Sorghum-associated microbial communities from plants grown in Nebraska, USA.</title>
        <authorList>
            <person name="Schachtman D."/>
        </authorList>
    </citation>
    <scope>NUCLEOTIDE SEQUENCE [LARGE SCALE GENOMIC DNA]</scope>
    <source>
        <strain evidence="1 2">736</strain>
    </source>
</reference>
<protein>
    <recommendedName>
        <fullName evidence="3">Transposase</fullName>
    </recommendedName>
</protein>